<comment type="similarity">
    <text evidence="2">Belongs to the TsaE family.</text>
</comment>
<keyword evidence="5" id="KW-0819">tRNA processing</keyword>
<dbReference type="RefSeq" id="WP_320634079.1">
    <property type="nucleotide sequence ID" value="NZ_JAXDZJ010000112.1"/>
</dbReference>
<keyword evidence="11" id="KW-0808">Transferase</keyword>
<evidence type="ECO:0000256" key="2">
    <source>
        <dbReference type="ARBA" id="ARBA00007599"/>
    </source>
</evidence>
<evidence type="ECO:0000256" key="3">
    <source>
        <dbReference type="ARBA" id="ARBA00019010"/>
    </source>
</evidence>
<keyword evidence="8" id="KW-0067">ATP-binding</keyword>
<dbReference type="NCBIfam" id="TIGR00150">
    <property type="entry name" value="T6A_YjeE"/>
    <property type="match status" value="1"/>
</dbReference>
<keyword evidence="12" id="KW-1185">Reference proteome</keyword>
<keyword evidence="7" id="KW-0547">Nucleotide-binding</keyword>
<dbReference type="Proteomes" id="UP000473699">
    <property type="component" value="Unassembled WGS sequence"/>
</dbReference>
<evidence type="ECO:0000256" key="8">
    <source>
        <dbReference type="ARBA" id="ARBA00022840"/>
    </source>
</evidence>
<reference evidence="11 12" key="1">
    <citation type="submission" date="2019-08" db="EMBL/GenBank/DDBJ databases">
        <title>In-depth cultivation of the pig gut microbiome towards novel bacterial diversity and tailored functional studies.</title>
        <authorList>
            <person name="Wylensek D."/>
            <person name="Hitch T.C.A."/>
            <person name="Clavel T."/>
        </authorList>
    </citation>
    <scope>NUCLEOTIDE SEQUENCE [LARGE SCALE GENOMIC DNA]</scope>
    <source>
        <strain evidence="11 12">SM-530-WT-4B</strain>
    </source>
</reference>
<dbReference type="EMBL" id="VUNH01000009">
    <property type="protein sequence ID" value="MST56179.1"/>
    <property type="molecule type" value="Genomic_DNA"/>
</dbReference>
<dbReference type="Gene3D" id="3.40.50.300">
    <property type="entry name" value="P-loop containing nucleotide triphosphate hydrolases"/>
    <property type="match status" value="1"/>
</dbReference>
<comment type="caution">
    <text evidence="11">The sequence shown here is derived from an EMBL/GenBank/DDBJ whole genome shotgun (WGS) entry which is preliminary data.</text>
</comment>
<evidence type="ECO:0000256" key="9">
    <source>
        <dbReference type="ARBA" id="ARBA00022842"/>
    </source>
</evidence>
<keyword evidence="9" id="KW-0460">Magnesium</keyword>
<evidence type="ECO:0000256" key="1">
    <source>
        <dbReference type="ARBA" id="ARBA00004496"/>
    </source>
</evidence>
<proteinExistence type="inferred from homology"/>
<evidence type="ECO:0000256" key="4">
    <source>
        <dbReference type="ARBA" id="ARBA00022490"/>
    </source>
</evidence>
<dbReference type="GO" id="GO:0002949">
    <property type="term" value="P:tRNA threonylcarbamoyladenosine modification"/>
    <property type="evidence" value="ECO:0007669"/>
    <property type="project" value="InterPro"/>
</dbReference>
<dbReference type="InterPro" id="IPR003442">
    <property type="entry name" value="T6A_TsaE"/>
</dbReference>
<evidence type="ECO:0000313" key="11">
    <source>
        <dbReference type="EMBL" id="MST56179.1"/>
    </source>
</evidence>
<gene>
    <name evidence="11" type="primary">tsaE</name>
    <name evidence="11" type="ORF">FYJ74_09070</name>
</gene>
<keyword evidence="6" id="KW-0479">Metal-binding</keyword>
<dbReference type="SUPFAM" id="SSF52540">
    <property type="entry name" value="P-loop containing nucleoside triphosphate hydrolases"/>
    <property type="match status" value="1"/>
</dbReference>
<dbReference type="GO" id="GO:0046872">
    <property type="term" value="F:metal ion binding"/>
    <property type="evidence" value="ECO:0007669"/>
    <property type="project" value="UniProtKB-KW"/>
</dbReference>
<evidence type="ECO:0000256" key="6">
    <source>
        <dbReference type="ARBA" id="ARBA00022723"/>
    </source>
</evidence>
<dbReference type="GO" id="GO:0016740">
    <property type="term" value="F:transferase activity"/>
    <property type="evidence" value="ECO:0007669"/>
    <property type="project" value="UniProtKB-KW"/>
</dbReference>
<accession>A0A6L5YDD8</accession>
<evidence type="ECO:0000256" key="10">
    <source>
        <dbReference type="ARBA" id="ARBA00032441"/>
    </source>
</evidence>
<name>A0A6L5YDD8_9BACT</name>
<evidence type="ECO:0000256" key="7">
    <source>
        <dbReference type="ARBA" id="ARBA00022741"/>
    </source>
</evidence>
<dbReference type="GO" id="GO:0005737">
    <property type="term" value="C:cytoplasm"/>
    <property type="evidence" value="ECO:0007669"/>
    <property type="project" value="UniProtKB-SubCell"/>
</dbReference>
<dbReference type="InterPro" id="IPR027417">
    <property type="entry name" value="P-loop_NTPase"/>
</dbReference>
<dbReference type="PANTHER" id="PTHR33540">
    <property type="entry name" value="TRNA THREONYLCARBAMOYLADENOSINE BIOSYNTHESIS PROTEIN TSAE"/>
    <property type="match status" value="1"/>
</dbReference>
<evidence type="ECO:0000313" key="12">
    <source>
        <dbReference type="Proteomes" id="UP000473699"/>
    </source>
</evidence>
<protein>
    <recommendedName>
        <fullName evidence="3">tRNA threonylcarbamoyladenosine biosynthesis protein TsaE</fullName>
    </recommendedName>
    <alternativeName>
        <fullName evidence="10">t(6)A37 threonylcarbamoyladenosine biosynthesis protein TsaE</fullName>
    </alternativeName>
</protein>
<comment type="subcellular location">
    <subcellularLocation>
        <location evidence="1">Cytoplasm</location>
    </subcellularLocation>
</comment>
<dbReference type="GO" id="GO:0005524">
    <property type="term" value="F:ATP binding"/>
    <property type="evidence" value="ECO:0007669"/>
    <property type="project" value="UniProtKB-KW"/>
</dbReference>
<dbReference type="AlphaFoldDB" id="A0A6L5YDD8"/>
<keyword evidence="4" id="KW-0963">Cytoplasm</keyword>
<dbReference type="Pfam" id="PF02367">
    <property type="entry name" value="TsaE"/>
    <property type="match status" value="1"/>
</dbReference>
<organism evidence="11 12">
    <name type="scientific">Pyramidobacter porci</name>
    <dbReference type="NCBI Taxonomy" id="2605789"/>
    <lineage>
        <taxon>Bacteria</taxon>
        <taxon>Thermotogati</taxon>
        <taxon>Synergistota</taxon>
        <taxon>Synergistia</taxon>
        <taxon>Synergistales</taxon>
        <taxon>Dethiosulfovibrionaceae</taxon>
        <taxon>Pyramidobacter</taxon>
    </lineage>
</organism>
<dbReference type="PANTHER" id="PTHR33540:SF2">
    <property type="entry name" value="TRNA THREONYLCARBAMOYLADENOSINE BIOSYNTHESIS PROTEIN TSAE"/>
    <property type="match status" value="1"/>
</dbReference>
<sequence length="162" mass="18117">MLTVKKEPDGRSCFSLDGRDDTRALGENIAAVLRPGMTLLMKGELGAGKTTLVRELCRALGWKRTCSPSFALVNEYARARISVAHADLYRLEHVDGRDLGFDEYLDDGWVLIVEWPERLARDDFEDVWHCEMSAAGEKRRFRVAAAGETARNALAQLEKACS</sequence>
<evidence type="ECO:0000256" key="5">
    <source>
        <dbReference type="ARBA" id="ARBA00022694"/>
    </source>
</evidence>